<organism evidence="5 6">
    <name type="scientific">Desulfobotulus pelophilus</name>
    <dbReference type="NCBI Taxonomy" id="2823377"/>
    <lineage>
        <taxon>Bacteria</taxon>
        <taxon>Pseudomonadati</taxon>
        <taxon>Thermodesulfobacteriota</taxon>
        <taxon>Desulfobacteria</taxon>
        <taxon>Desulfobacterales</taxon>
        <taxon>Desulfobacteraceae</taxon>
        <taxon>Desulfobotulus</taxon>
    </lineage>
</organism>
<keyword evidence="6" id="KW-1185">Reference proteome</keyword>
<accession>A0ABT3N6X4</accession>
<dbReference type="HAMAP" id="MF_00262">
    <property type="entry name" value="MinE"/>
    <property type="match status" value="1"/>
</dbReference>
<dbReference type="Proteomes" id="UP001209681">
    <property type="component" value="Unassembled WGS sequence"/>
</dbReference>
<keyword evidence="4" id="KW-0131">Cell cycle</keyword>
<comment type="similarity">
    <text evidence="1 4">Belongs to the MinE family.</text>
</comment>
<dbReference type="InterPro" id="IPR005527">
    <property type="entry name" value="MinE"/>
</dbReference>
<evidence type="ECO:0000256" key="3">
    <source>
        <dbReference type="ARBA" id="ARBA00025265"/>
    </source>
</evidence>
<reference evidence="5 6" key="1">
    <citation type="submission" date="2022-11" db="EMBL/GenBank/DDBJ databases">
        <title>Desulfobotulus tamanensis H1 sp. nov. - anaerobic, alkaliphilic, sulphate reducing bacterium isolated from terrestrial mud volcano.</title>
        <authorList>
            <person name="Frolova A."/>
            <person name="Merkel A.Y."/>
            <person name="Slobodkin A.I."/>
        </authorList>
    </citation>
    <scope>NUCLEOTIDE SEQUENCE [LARGE SCALE GENOMIC DNA]</scope>
    <source>
        <strain evidence="5 6">H1</strain>
    </source>
</reference>
<dbReference type="NCBIfam" id="TIGR01215">
    <property type="entry name" value="minE"/>
    <property type="match status" value="1"/>
</dbReference>
<evidence type="ECO:0000313" key="6">
    <source>
        <dbReference type="Proteomes" id="UP001209681"/>
    </source>
</evidence>
<sequence>MLNNFFSKIFGEKEPPPGEVAKKRLQFALVYDKLEVSDEMLQNLQNDIVDVLSKYFEIDRASLRLDITRQDDLSALVLNTPIIAAKKRRPGKNRDSG</sequence>
<dbReference type="Pfam" id="PF03776">
    <property type="entry name" value="MinE"/>
    <property type="match status" value="1"/>
</dbReference>
<dbReference type="Gene3D" id="3.30.1070.10">
    <property type="entry name" value="Cell division topological specificity factor MinE"/>
    <property type="match status" value="1"/>
</dbReference>
<evidence type="ECO:0000256" key="1">
    <source>
        <dbReference type="ARBA" id="ARBA00008168"/>
    </source>
</evidence>
<name>A0ABT3N6X4_9BACT</name>
<keyword evidence="4 5" id="KW-0132">Cell division</keyword>
<evidence type="ECO:0000256" key="4">
    <source>
        <dbReference type="HAMAP-Rule" id="MF_00262"/>
    </source>
</evidence>
<dbReference type="RefSeq" id="WP_265424052.1">
    <property type="nucleotide sequence ID" value="NZ_JAPFPW010000003.1"/>
</dbReference>
<comment type="caution">
    <text evidence="5">The sequence shown here is derived from an EMBL/GenBank/DDBJ whole genome shotgun (WGS) entry which is preliminary data.</text>
</comment>
<protein>
    <recommendedName>
        <fullName evidence="2 4">Cell division topological specificity factor</fullName>
    </recommendedName>
</protein>
<comment type="function">
    <text evidence="3 4">Prevents the cell division inhibition by proteins MinC and MinD at internal division sites while permitting inhibition at polar sites. This ensures cell division at the proper site by restricting the formation of a division septum at the midpoint of the long axis of the cell.</text>
</comment>
<evidence type="ECO:0000256" key="2">
    <source>
        <dbReference type="ARBA" id="ARBA00020112"/>
    </source>
</evidence>
<gene>
    <name evidence="4 5" type="primary">minE</name>
    <name evidence="5" type="ORF">OOT00_04250</name>
</gene>
<dbReference type="EMBL" id="JAPFPW010000003">
    <property type="protein sequence ID" value="MCW7753195.1"/>
    <property type="molecule type" value="Genomic_DNA"/>
</dbReference>
<proteinExistence type="inferred from homology"/>
<dbReference type="GO" id="GO:0051301">
    <property type="term" value="P:cell division"/>
    <property type="evidence" value="ECO:0007669"/>
    <property type="project" value="UniProtKB-KW"/>
</dbReference>
<dbReference type="InterPro" id="IPR036707">
    <property type="entry name" value="MinE_sf"/>
</dbReference>
<dbReference type="SUPFAM" id="SSF55229">
    <property type="entry name" value="Cell division protein MinE topological specificity domain"/>
    <property type="match status" value="1"/>
</dbReference>
<evidence type="ECO:0000313" key="5">
    <source>
        <dbReference type="EMBL" id="MCW7753195.1"/>
    </source>
</evidence>